<dbReference type="PANTHER" id="PTHR47893">
    <property type="entry name" value="REGULATORY PROTEIN PCHR"/>
    <property type="match status" value="1"/>
</dbReference>
<reference evidence="5" key="1">
    <citation type="journal article" date="2014" name="Int. J. Syst. Evol. Microbiol.">
        <title>Complete genome sequence of Corynebacterium casei LMG S-19264T (=DSM 44701T), isolated from a smear-ripened cheese.</title>
        <authorList>
            <consortium name="US DOE Joint Genome Institute (JGI-PGF)"/>
            <person name="Walter F."/>
            <person name="Albersmeier A."/>
            <person name="Kalinowski J."/>
            <person name="Ruckert C."/>
        </authorList>
    </citation>
    <scope>NUCLEOTIDE SEQUENCE</scope>
    <source>
        <strain evidence="5">CCM 7897</strain>
    </source>
</reference>
<feature type="domain" description="HTH araC/xylS-type" evidence="4">
    <location>
        <begin position="214"/>
        <end position="311"/>
    </location>
</feature>
<dbReference type="GO" id="GO:0003700">
    <property type="term" value="F:DNA-binding transcription factor activity"/>
    <property type="evidence" value="ECO:0007669"/>
    <property type="project" value="InterPro"/>
</dbReference>
<dbReference type="EMBL" id="BMCT01000004">
    <property type="protein sequence ID" value="GGF70005.1"/>
    <property type="molecule type" value="Genomic_DNA"/>
</dbReference>
<keyword evidence="2" id="KW-0238">DNA-binding</keyword>
<dbReference type="RefSeq" id="WP_188580337.1">
    <property type="nucleotide sequence ID" value="NZ_BMCT01000004.1"/>
</dbReference>
<proteinExistence type="predicted"/>
<dbReference type="PANTHER" id="PTHR47893:SF1">
    <property type="entry name" value="REGULATORY PROTEIN PCHR"/>
    <property type="match status" value="1"/>
</dbReference>
<dbReference type="InterPro" id="IPR018060">
    <property type="entry name" value="HTH_AraC"/>
</dbReference>
<name>A0A917C5I7_9HYPH</name>
<organism evidence="5 6">
    <name type="scientific">Azorhizobium oxalatiphilum</name>
    <dbReference type="NCBI Taxonomy" id="980631"/>
    <lineage>
        <taxon>Bacteria</taxon>
        <taxon>Pseudomonadati</taxon>
        <taxon>Pseudomonadota</taxon>
        <taxon>Alphaproteobacteria</taxon>
        <taxon>Hyphomicrobiales</taxon>
        <taxon>Xanthobacteraceae</taxon>
        <taxon>Azorhizobium</taxon>
    </lineage>
</organism>
<evidence type="ECO:0000313" key="6">
    <source>
        <dbReference type="Proteomes" id="UP000606044"/>
    </source>
</evidence>
<dbReference type="Gene3D" id="1.10.10.60">
    <property type="entry name" value="Homeodomain-like"/>
    <property type="match status" value="1"/>
</dbReference>
<evidence type="ECO:0000259" key="4">
    <source>
        <dbReference type="PROSITE" id="PS01124"/>
    </source>
</evidence>
<keyword evidence="3" id="KW-0804">Transcription</keyword>
<keyword evidence="6" id="KW-1185">Reference proteome</keyword>
<dbReference type="InterPro" id="IPR009057">
    <property type="entry name" value="Homeodomain-like_sf"/>
</dbReference>
<accession>A0A917C5I7</accession>
<evidence type="ECO:0000313" key="5">
    <source>
        <dbReference type="EMBL" id="GGF70005.1"/>
    </source>
</evidence>
<dbReference type="PROSITE" id="PS01124">
    <property type="entry name" value="HTH_ARAC_FAMILY_2"/>
    <property type="match status" value="1"/>
</dbReference>
<evidence type="ECO:0000256" key="1">
    <source>
        <dbReference type="ARBA" id="ARBA00023015"/>
    </source>
</evidence>
<dbReference type="InterPro" id="IPR020449">
    <property type="entry name" value="Tscrpt_reg_AraC-type_HTH"/>
</dbReference>
<protein>
    <submittedName>
        <fullName evidence="5">AraC family transcriptional regulator</fullName>
    </submittedName>
</protein>
<dbReference type="Pfam" id="PF12833">
    <property type="entry name" value="HTH_18"/>
    <property type="match status" value="1"/>
</dbReference>
<dbReference type="Proteomes" id="UP000606044">
    <property type="component" value="Unassembled WGS sequence"/>
</dbReference>
<dbReference type="InterPro" id="IPR018062">
    <property type="entry name" value="HTH_AraC-typ_CS"/>
</dbReference>
<evidence type="ECO:0000256" key="3">
    <source>
        <dbReference type="ARBA" id="ARBA00023163"/>
    </source>
</evidence>
<sequence length="318" mass="34550">MTEPREDGYADWLTAAAPSVRDFGWDRHLMMDELGGGLSVAMLDVLPPQDVEIAVEGPPTFSISLFVEGEGSISIDGGQPLRITPGVVVVCSTDRTIAGTNKVNGGVRLRLVDIRFDPEMLSQIGGPVWRADIGGMLTDRSMPDLGALMIGFPATPALLLAARQMLDCSFRREDIRRLYLRAKALEVLAIVIALFWEARERETGAQVRLRRKVAEAQGLIEARPQEPWTITRLAKAVSLNEKTLKAGFRSQVGQPIHAYLITVRIEAASAMLRAGHSVTDVALASGFSNLSHFSKTFRKATGIAPRDYAKDTAQAGGL</sequence>
<dbReference type="SMART" id="SM00342">
    <property type="entry name" value="HTH_ARAC"/>
    <property type="match status" value="1"/>
</dbReference>
<dbReference type="InterPro" id="IPR053142">
    <property type="entry name" value="PchR_regulatory_protein"/>
</dbReference>
<gene>
    <name evidence="5" type="ORF">GCM10007301_32190</name>
</gene>
<dbReference type="GO" id="GO:0043565">
    <property type="term" value="F:sequence-specific DNA binding"/>
    <property type="evidence" value="ECO:0007669"/>
    <property type="project" value="InterPro"/>
</dbReference>
<dbReference type="PROSITE" id="PS00041">
    <property type="entry name" value="HTH_ARAC_FAMILY_1"/>
    <property type="match status" value="1"/>
</dbReference>
<keyword evidence="1" id="KW-0805">Transcription regulation</keyword>
<evidence type="ECO:0000256" key="2">
    <source>
        <dbReference type="ARBA" id="ARBA00023125"/>
    </source>
</evidence>
<dbReference type="SUPFAM" id="SSF46689">
    <property type="entry name" value="Homeodomain-like"/>
    <property type="match status" value="2"/>
</dbReference>
<dbReference type="AlphaFoldDB" id="A0A917C5I7"/>
<dbReference type="PRINTS" id="PR00032">
    <property type="entry name" value="HTHARAC"/>
</dbReference>
<reference evidence="5" key="2">
    <citation type="submission" date="2020-09" db="EMBL/GenBank/DDBJ databases">
        <authorList>
            <person name="Sun Q."/>
            <person name="Sedlacek I."/>
        </authorList>
    </citation>
    <scope>NUCLEOTIDE SEQUENCE</scope>
    <source>
        <strain evidence="5">CCM 7897</strain>
    </source>
</reference>
<comment type="caution">
    <text evidence="5">The sequence shown here is derived from an EMBL/GenBank/DDBJ whole genome shotgun (WGS) entry which is preliminary data.</text>
</comment>